<reference evidence="2 3" key="1">
    <citation type="submission" date="2019-12" db="EMBL/GenBank/DDBJ databases">
        <title>Genomic-based taxomic classification of the family Erythrobacteraceae.</title>
        <authorList>
            <person name="Xu L."/>
        </authorList>
    </citation>
    <scope>NUCLEOTIDE SEQUENCE [LARGE SCALE GENOMIC DNA]</scope>
    <source>
        <strain evidence="2 3">KEMB 9005-328</strain>
    </source>
</reference>
<feature type="compositionally biased region" description="Acidic residues" evidence="1">
    <location>
        <begin position="107"/>
        <end position="125"/>
    </location>
</feature>
<dbReference type="Proteomes" id="UP000439780">
    <property type="component" value="Unassembled WGS sequence"/>
</dbReference>
<evidence type="ECO:0000313" key="2">
    <source>
        <dbReference type="EMBL" id="MXP27907.1"/>
    </source>
</evidence>
<proteinExistence type="predicted"/>
<feature type="compositionally biased region" description="Basic and acidic residues" evidence="1">
    <location>
        <begin position="144"/>
        <end position="160"/>
    </location>
</feature>
<feature type="region of interest" description="Disordered" evidence="1">
    <location>
        <begin position="54"/>
        <end position="85"/>
    </location>
</feature>
<feature type="region of interest" description="Disordered" evidence="1">
    <location>
        <begin position="101"/>
        <end position="160"/>
    </location>
</feature>
<protein>
    <submittedName>
        <fullName evidence="2">Uncharacterized protein</fullName>
    </submittedName>
</protein>
<dbReference type="AlphaFoldDB" id="A0A845AEJ6"/>
<evidence type="ECO:0000313" key="3">
    <source>
        <dbReference type="Proteomes" id="UP000439780"/>
    </source>
</evidence>
<sequence>MASNPLGTSSRVVTLPNTIPPAPAVMRILDRFNRDELGNAIEVLVALLDIWDGEPDDEVTEAEDDFLDRPKRPWDRPGCDIADPGENAWIEWDQLRHRHRRGPNISSEDENAEDDDPAGQYDEDTYSGPRPKGFGPGCDISDPDCEHDGREHDGRGLDNV</sequence>
<evidence type="ECO:0000256" key="1">
    <source>
        <dbReference type="SAM" id="MobiDB-lite"/>
    </source>
</evidence>
<comment type="caution">
    <text evidence="2">The sequence shown here is derived from an EMBL/GenBank/DDBJ whole genome shotgun (WGS) entry which is preliminary data.</text>
</comment>
<organism evidence="2 3">
    <name type="scientific">Qipengyuania algicida</name>
    <dbReference type="NCBI Taxonomy" id="1836209"/>
    <lineage>
        <taxon>Bacteria</taxon>
        <taxon>Pseudomonadati</taxon>
        <taxon>Pseudomonadota</taxon>
        <taxon>Alphaproteobacteria</taxon>
        <taxon>Sphingomonadales</taxon>
        <taxon>Erythrobacteraceae</taxon>
        <taxon>Qipengyuania</taxon>
    </lineage>
</organism>
<feature type="compositionally biased region" description="Basic and acidic residues" evidence="1">
    <location>
        <begin position="67"/>
        <end position="78"/>
    </location>
</feature>
<dbReference type="OrthoDB" id="7478830at2"/>
<feature type="compositionally biased region" description="Acidic residues" evidence="1">
    <location>
        <begin position="54"/>
        <end position="66"/>
    </location>
</feature>
<name>A0A845AEJ6_9SPHN</name>
<dbReference type="RefSeq" id="WP_160752201.1">
    <property type="nucleotide sequence ID" value="NZ_WTYA01000002.1"/>
</dbReference>
<dbReference type="EMBL" id="WTYA01000002">
    <property type="protein sequence ID" value="MXP27907.1"/>
    <property type="molecule type" value="Genomic_DNA"/>
</dbReference>
<accession>A0A845AEJ6</accession>
<gene>
    <name evidence="2" type="ORF">GRI58_03605</name>
</gene>
<keyword evidence="3" id="KW-1185">Reference proteome</keyword>